<keyword evidence="3" id="KW-0964">Secreted</keyword>
<dbReference type="PROSITE" id="PS51019">
    <property type="entry name" value="REELIN"/>
    <property type="match status" value="1"/>
</dbReference>
<feature type="domain" description="Reelin" evidence="9">
    <location>
        <begin position="36"/>
        <end position="220"/>
    </location>
</feature>
<evidence type="ECO:0000256" key="5">
    <source>
        <dbReference type="ARBA" id="ARBA00022588"/>
    </source>
</evidence>
<keyword evidence="6" id="KW-0732">Signal</keyword>
<dbReference type="Gene3D" id="2.60.40.4060">
    <property type="entry name" value="Reeler domain"/>
    <property type="match status" value="1"/>
</dbReference>
<dbReference type="InterPro" id="IPR051237">
    <property type="entry name" value="Ferric-chelate_Red/DefProt"/>
</dbReference>
<protein>
    <recommendedName>
        <fullName evidence="9">Reelin domain-containing protein</fullName>
    </recommendedName>
</protein>
<evidence type="ECO:0000256" key="3">
    <source>
        <dbReference type="ARBA" id="ARBA00022525"/>
    </source>
</evidence>
<keyword evidence="7" id="KW-0391">Immunity</keyword>
<comment type="subcellular location">
    <subcellularLocation>
        <location evidence="1">Secreted</location>
    </subcellularLocation>
</comment>
<evidence type="ECO:0000313" key="11">
    <source>
        <dbReference type="Proteomes" id="UP001148838"/>
    </source>
</evidence>
<gene>
    <name evidence="10" type="ORF">ANN_20029</name>
</gene>
<reference evidence="10 11" key="1">
    <citation type="journal article" date="2022" name="Allergy">
        <title>Genome assembly and annotation of Periplaneta americana reveal a comprehensive cockroach allergen profile.</title>
        <authorList>
            <person name="Wang L."/>
            <person name="Xiong Q."/>
            <person name="Saelim N."/>
            <person name="Wang L."/>
            <person name="Nong W."/>
            <person name="Wan A.T."/>
            <person name="Shi M."/>
            <person name="Liu X."/>
            <person name="Cao Q."/>
            <person name="Hui J.H.L."/>
            <person name="Sookrung N."/>
            <person name="Leung T.F."/>
            <person name="Tungtrongchitr A."/>
            <person name="Tsui S.K.W."/>
        </authorList>
    </citation>
    <scope>NUCLEOTIDE SEQUENCE [LARGE SCALE GENOMIC DNA]</scope>
    <source>
        <strain evidence="10">PWHHKU_190912</strain>
    </source>
</reference>
<organism evidence="10 11">
    <name type="scientific">Periplaneta americana</name>
    <name type="common">American cockroach</name>
    <name type="synonym">Blatta americana</name>
    <dbReference type="NCBI Taxonomy" id="6978"/>
    <lineage>
        <taxon>Eukaryota</taxon>
        <taxon>Metazoa</taxon>
        <taxon>Ecdysozoa</taxon>
        <taxon>Arthropoda</taxon>
        <taxon>Hexapoda</taxon>
        <taxon>Insecta</taxon>
        <taxon>Pterygota</taxon>
        <taxon>Neoptera</taxon>
        <taxon>Polyneoptera</taxon>
        <taxon>Dictyoptera</taxon>
        <taxon>Blattodea</taxon>
        <taxon>Blattoidea</taxon>
        <taxon>Blattidae</taxon>
        <taxon>Blattinae</taxon>
        <taxon>Periplaneta</taxon>
    </lineage>
</organism>
<keyword evidence="5" id="KW-0399">Innate immunity</keyword>
<dbReference type="Pfam" id="PF02014">
    <property type="entry name" value="Reeler"/>
    <property type="match status" value="1"/>
</dbReference>
<name>A0ABQ8SBW2_PERAM</name>
<evidence type="ECO:0000259" key="9">
    <source>
        <dbReference type="PROSITE" id="PS51019"/>
    </source>
</evidence>
<evidence type="ECO:0000256" key="7">
    <source>
        <dbReference type="ARBA" id="ARBA00022859"/>
    </source>
</evidence>
<sequence length="220" mass="23772">MKVAAIASCLDDKYNIFQSFYIILFQDIKMIARGLSILLLITIPTHIIAYKSGAPETVCDSMIPDHHSTPKTTPSPYTISVSKNSIKAGESVQVTLAGAKNTQFKGYFIQARVGNTPIGKFDKGAEINLVNCGGGVAEVHSKLQSAPLKYAGKLCAALGRNPDIKVLCFVDKYLQGENVVLPEEISPELTAATHTDNNDKGKITLTWTAPDGLSESVKFR</sequence>
<evidence type="ECO:0000256" key="6">
    <source>
        <dbReference type="ARBA" id="ARBA00022729"/>
    </source>
</evidence>
<keyword evidence="11" id="KW-1185">Reference proteome</keyword>
<evidence type="ECO:0000313" key="10">
    <source>
        <dbReference type="EMBL" id="KAJ4431432.1"/>
    </source>
</evidence>
<evidence type="ECO:0000256" key="4">
    <source>
        <dbReference type="ARBA" id="ARBA00022529"/>
    </source>
</evidence>
<dbReference type="InterPro" id="IPR002861">
    <property type="entry name" value="Reeler_dom"/>
</dbReference>
<comment type="caution">
    <text evidence="10">The sequence shown here is derived from an EMBL/GenBank/DDBJ whole genome shotgun (WGS) entry which is preliminary data.</text>
</comment>
<dbReference type="Proteomes" id="UP001148838">
    <property type="component" value="Unassembled WGS sequence"/>
</dbReference>
<evidence type="ECO:0000256" key="2">
    <source>
        <dbReference type="ARBA" id="ARBA00008501"/>
    </source>
</evidence>
<evidence type="ECO:0000256" key="1">
    <source>
        <dbReference type="ARBA" id="ARBA00004613"/>
    </source>
</evidence>
<comment type="similarity">
    <text evidence="2">Belongs to the insect defense protein family.</text>
</comment>
<dbReference type="CDD" id="cd08544">
    <property type="entry name" value="Reeler"/>
    <property type="match status" value="1"/>
</dbReference>
<dbReference type="EMBL" id="JAJSOF020000031">
    <property type="protein sequence ID" value="KAJ4431432.1"/>
    <property type="molecule type" value="Genomic_DNA"/>
</dbReference>
<dbReference type="PANTHER" id="PTHR45828:SF9">
    <property type="entry name" value="CELL WALL INTEGRITY AND STRESS RESPONSE COMPONENT 4-LIKE-RELATED"/>
    <property type="match status" value="1"/>
</dbReference>
<proteinExistence type="inferred from homology"/>
<keyword evidence="4" id="KW-0929">Antimicrobial</keyword>
<accession>A0ABQ8SBW2</accession>
<evidence type="ECO:0000256" key="8">
    <source>
        <dbReference type="ARBA" id="ARBA00023022"/>
    </source>
</evidence>
<dbReference type="InterPro" id="IPR042307">
    <property type="entry name" value="Reeler_sf"/>
</dbReference>
<keyword evidence="8" id="KW-0044">Antibiotic</keyword>
<dbReference type="PANTHER" id="PTHR45828">
    <property type="entry name" value="CYTOCHROME B561/FERRIC REDUCTASE TRANSMEMBRANE"/>
    <property type="match status" value="1"/>
</dbReference>